<proteinExistence type="predicted"/>
<sequence length="302" mass="34286">MDAEEIPELHIKLTNKGMLLYDGWSKEKLLGLLRDKLMRQYKIKLLLPIYPCNDVQCDASLESCHSIIHSGIYNERILVELERKGMSPHKIMKVFKYGLLSLNSEELEYFQDFGADMNVVNNKDMWSRKLDVKLIWNLIVAGLTENQCWNIVTCGLVSQDERVLCRLLWSGVDVPGILNWPGQIKPVTATIITFLKKLDIDEDILLYVKEHGIDDEVEDMLIDLGYNEYSEERQTLEEILCSLTILESTASSSLTTSHSAGSNKAVPMSVSTQSAPCACTCCLNLLPNKQGHEALKRNDYLR</sequence>
<keyword evidence="1" id="KW-1185">Reference proteome</keyword>
<dbReference type="GeneID" id="106746798"/>
<dbReference type="Proteomes" id="UP000515204">
    <property type="component" value="Unplaced"/>
</dbReference>
<organism evidence="1 2">
    <name type="scientific">Dinoponera quadriceps</name>
    <name type="common">South American ant</name>
    <dbReference type="NCBI Taxonomy" id="609295"/>
    <lineage>
        <taxon>Eukaryota</taxon>
        <taxon>Metazoa</taxon>
        <taxon>Ecdysozoa</taxon>
        <taxon>Arthropoda</taxon>
        <taxon>Hexapoda</taxon>
        <taxon>Insecta</taxon>
        <taxon>Pterygota</taxon>
        <taxon>Neoptera</taxon>
        <taxon>Endopterygota</taxon>
        <taxon>Hymenoptera</taxon>
        <taxon>Apocrita</taxon>
        <taxon>Aculeata</taxon>
        <taxon>Formicoidea</taxon>
        <taxon>Formicidae</taxon>
        <taxon>Ponerinae</taxon>
        <taxon>Ponerini</taxon>
        <taxon>Dinoponera</taxon>
    </lineage>
</organism>
<protein>
    <submittedName>
        <fullName evidence="2">Uncharacterized protein LOC106746798</fullName>
    </submittedName>
</protein>
<gene>
    <name evidence="2" type="primary">LOC106746798</name>
</gene>
<accession>A0A6P3XLH1</accession>
<dbReference type="RefSeq" id="XP_014479311.1">
    <property type="nucleotide sequence ID" value="XM_014623825.1"/>
</dbReference>
<evidence type="ECO:0000313" key="1">
    <source>
        <dbReference type="Proteomes" id="UP000515204"/>
    </source>
</evidence>
<evidence type="ECO:0000313" key="2">
    <source>
        <dbReference type="RefSeq" id="XP_014479311.1"/>
    </source>
</evidence>
<reference evidence="2" key="1">
    <citation type="submission" date="2025-08" db="UniProtKB">
        <authorList>
            <consortium name="RefSeq"/>
        </authorList>
    </citation>
    <scope>IDENTIFICATION</scope>
</reference>
<dbReference type="KEGG" id="dqu:106746798"/>
<dbReference type="AlphaFoldDB" id="A0A6P3XLH1"/>
<name>A0A6P3XLH1_DINQU</name>
<dbReference type="OrthoDB" id="7552879at2759"/>